<evidence type="ECO:0000313" key="2">
    <source>
        <dbReference type="EMBL" id="PWJ73938.1"/>
    </source>
</evidence>
<organism evidence="2 3">
    <name type="scientific">Enterobacter agglomerans</name>
    <name type="common">Erwinia herbicola</name>
    <name type="synonym">Pantoea agglomerans</name>
    <dbReference type="NCBI Taxonomy" id="549"/>
    <lineage>
        <taxon>Bacteria</taxon>
        <taxon>Pseudomonadati</taxon>
        <taxon>Pseudomonadota</taxon>
        <taxon>Gammaproteobacteria</taxon>
        <taxon>Enterobacterales</taxon>
        <taxon>Erwiniaceae</taxon>
        <taxon>Pantoea</taxon>
        <taxon>Pantoea agglomerans group</taxon>
    </lineage>
</organism>
<comment type="caution">
    <text evidence="2">The sequence shown here is derived from an EMBL/GenBank/DDBJ whole genome shotgun (WGS) entry which is preliminary data.</text>
</comment>
<name>A0ABD6XJY6_ENTAG</name>
<gene>
    <name evidence="2" type="ORF">C7430_11766</name>
</gene>
<feature type="transmembrane region" description="Helical" evidence="1">
    <location>
        <begin position="54"/>
        <end position="74"/>
    </location>
</feature>
<sequence length="154" mass="17447">MSLTIQKKRRRKLLQIRSLVACWKRRHLSYGGTLATCVLAGLAFAVLWREYAAHSAWAGCALVMPVFIAVAAVISRLREPLNWQDLLASKLEAYTPLDLPAWRELQQIVKKAGFIEIPVLELWLKKEAEAVFKPARRDFAFTERQPEEGAGEDG</sequence>
<feature type="transmembrane region" description="Helical" evidence="1">
    <location>
        <begin position="27"/>
        <end position="48"/>
    </location>
</feature>
<reference evidence="2 3" key="1">
    <citation type="submission" date="2018-05" db="EMBL/GenBank/DDBJ databases">
        <title>Genomic Encyclopedia of Type Strains, Phase IV (KMG-V): Genome sequencing to study the core and pangenomes of soil and plant-associated prokaryotes.</title>
        <authorList>
            <person name="Whitman W."/>
        </authorList>
    </citation>
    <scope>NUCLEOTIDE SEQUENCE [LARGE SCALE GENOMIC DNA]</scope>
    <source>
        <strain evidence="2 3">PNG 92-11</strain>
    </source>
</reference>
<dbReference type="Proteomes" id="UP000245996">
    <property type="component" value="Unassembled WGS sequence"/>
</dbReference>
<keyword evidence="1" id="KW-0812">Transmembrane</keyword>
<evidence type="ECO:0000313" key="3">
    <source>
        <dbReference type="Proteomes" id="UP000245996"/>
    </source>
</evidence>
<proteinExistence type="predicted"/>
<dbReference type="RefSeq" id="WP_109654202.1">
    <property type="nucleotide sequence ID" value="NZ_JBBJPR010000025.1"/>
</dbReference>
<dbReference type="AlphaFoldDB" id="A0ABD6XJY6"/>
<protein>
    <submittedName>
        <fullName evidence="2">Uncharacterized protein</fullName>
    </submittedName>
</protein>
<accession>A0ABD6XJY6</accession>
<keyword evidence="1" id="KW-0472">Membrane</keyword>
<keyword evidence="1" id="KW-1133">Transmembrane helix</keyword>
<dbReference type="EMBL" id="QGHE01000017">
    <property type="protein sequence ID" value="PWJ73938.1"/>
    <property type="molecule type" value="Genomic_DNA"/>
</dbReference>
<evidence type="ECO:0000256" key="1">
    <source>
        <dbReference type="SAM" id="Phobius"/>
    </source>
</evidence>